<dbReference type="Proteomes" id="UP000664521">
    <property type="component" value="Unassembled WGS sequence"/>
</dbReference>
<dbReference type="EMBL" id="CAJPDS010000029">
    <property type="protein sequence ID" value="CAF9921833.1"/>
    <property type="molecule type" value="Genomic_DNA"/>
</dbReference>
<sequence>MAPSVTSKRASKRFSTFSGVPSLAASENTVNTSTSSTSNDPRLQEIKEWTQGFDRLESKRLQQQRYHPTPEKSDNLSKLALGAKVERALGRRMTDQDALMKVRPKLLDEKAAMGRSVSTAS</sequence>
<comment type="caution">
    <text evidence="2">The sequence shown here is derived from an EMBL/GenBank/DDBJ whole genome shotgun (WGS) entry which is preliminary data.</text>
</comment>
<dbReference type="OrthoDB" id="5399555at2759"/>
<accession>A0A8H3IK54</accession>
<feature type="compositionally biased region" description="Low complexity" evidence="1">
    <location>
        <begin position="28"/>
        <end position="39"/>
    </location>
</feature>
<name>A0A8H3IK54_9LECA</name>
<proteinExistence type="predicted"/>
<keyword evidence="3" id="KW-1185">Reference proteome</keyword>
<dbReference type="AlphaFoldDB" id="A0A8H3IK54"/>
<feature type="region of interest" description="Disordered" evidence="1">
    <location>
        <begin position="1"/>
        <end position="43"/>
    </location>
</feature>
<feature type="compositionally biased region" description="Polar residues" evidence="1">
    <location>
        <begin position="1"/>
        <end position="19"/>
    </location>
</feature>
<evidence type="ECO:0000313" key="3">
    <source>
        <dbReference type="Proteomes" id="UP000664521"/>
    </source>
</evidence>
<protein>
    <submittedName>
        <fullName evidence="2">Uncharacterized protein</fullName>
    </submittedName>
</protein>
<evidence type="ECO:0000256" key="1">
    <source>
        <dbReference type="SAM" id="MobiDB-lite"/>
    </source>
</evidence>
<gene>
    <name evidence="2" type="ORF">HETSPECPRED_004645</name>
</gene>
<feature type="region of interest" description="Disordered" evidence="1">
    <location>
        <begin position="57"/>
        <end position="77"/>
    </location>
</feature>
<evidence type="ECO:0000313" key="2">
    <source>
        <dbReference type="EMBL" id="CAF9921833.1"/>
    </source>
</evidence>
<reference evidence="2" key="1">
    <citation type="submission" date="2021-03" db="EMBL/GenBank/DDBJ databases">
        <authorList>
            <person name="Tagirdzhanova G."/>
        </authorList>
    </citation>
    <scope>NUCLEOTIDE SEQUENCE</scope>
</reference>
<organism evidence="2 3">
    <name type="scientific">Heterodermia speciosa</name>
    <dbReference type="NCBI Taxonomy" id="116794"/>
    <lineage>
        <taxon>Eukaryota</taxon>
        <taxon>Fungi</taxon>
        <taxon>Dikarya</taxon>
        <taxon>Ascomycota</taxon>
        <taxon>Pezizomycotina</taxon>
        <taxon>Lecanoromycetes</taxon>
        <taxon>OSLEUM clade</taxon>
        <taxon>Lecanoromycetidae</taxon>
        <taxon>Caliciales</taxon>
        <taxon>Physciaceae</taxon>
        <taxon>Heterodermia</taxon>
    </lineage>
</organism>